<accession>A0A7D5D8V8</accession>
<reference evidence="1 2" key="1">
    <citation type="submission" date="2020-06" db="EMBL/GenBank/DDBJ databases">
        <title>Pseudomonas eucalypticola sp. nov., an endophyte of Eucalyptus dunnii leaves with biocontrol ability of eucalyptus leaf blight.</title>
        <authorList>
            <person name="Liu Y."/>
            <person name="Song Z."/>
            <person name="Zeng H."/>
            <person name="Lu M."/>
            <person name="Wang X."/>
            <person name="Lian X."/>
            <person name="Zhang Q."/>
        </authorList>
    </citation>
    <scope>NUCLEOTIDE SEQUENCE [LARGE SCALE GENOMIC DNA]</scope>
    <source>
        <strain evidence="1 2">NP-1</strain>
    </source>
</reference>
<organism evidence="1 2">
    <name type="scientific">Pseudomonas eucalypticola</name>
    <dbReference type="NCBI Taxonomy" id="2599595"/>
    <lineage>
        <taxon>Bacteria</taxon>
        <taxon>Pseudomonadati</taxon>
        <taxon>Pseudomonadota</taxon>
        <taxon>Gammaproteobacteria</taxon>
        <taxon>Pseudomonadales</taxon>
        <taxon>Pseudomonadaceae</taxon>
        <taxon>Pseudomonas</taxon>
    </lineage>
</organism>
<dbReference type="KEGG" id="pez:HWQ56_18280"/>
<gene>
    <name evidence="1" type="ORF">HWQ56_18280</name>
</gene>
<sequence>MKQRIVDEIAQHRRDGEKVVELHLWSKAAVDAVTRAKEYAGEEFAGVPVKIQLQDVPGMDFIVIVEG</sequence>
<evidence type="ECO:0000313" key="2">
    <source>
        <dbReference type="Proteomes" id="UP000509568"/>
    </source>
</evidence>
<dbReference type="Proteomes" id="UP000509568">
    <property type="component" value="Chromosome"/>
</dbReference>
<protein>
    <submittedName>
        <fullName evidence="1">Uncharacterized protein</fullName>
    </submittedName>
</protein>
<proteinExistence type="predicted"/>
<name>A0A7D5D8V8_9PSED</name>
<dbReference type="EMBL" id="CP056030">
    <property type="protein sequence ID" value="QKZ05637.1"/>
    <property type="molecule type" value="Genomic_DNA"/>
</dbReference>
<dbReference type="AlphaFoldDB" id="A0A7D5D8V8"/>
<keyword evidence="2" id="KW-1185">Reference proteome</keyword>
<evidence type="ECO:0000313" key="1">
    <source>
        <dbReference type="EMBL" id="QKZ05637.1"/>
    </source>
</evidence>
<dbReference type="RefSeq" id="WP_158158157.1">
    <property type="nucleotide sequence ID" value="NZ_CP056030.1"/>
</dbReference>